<feature type="transmembrane region" description="Helical" evidence="7">
    <location>
        <begin position="217"/>
        <end position="240"/>
    </location>
</feature>
<name>A0ABP0EXH7_CLALP</name>
<dbReference type="PANTHER" id="PTHR19444:SF13">
    <property type="entry name" value="PROTEIN UNC-93 HOMOLOG A"/>
    <property type="match status" value="1"/>
</dbReference>
<comment type="caution">
    <text evidence="8">The sequence shown here is derived from an EMBL/GenBank/DDBJ whole genome shotgun (WGS) entry which is preliminary data.</text>
</comment>
<evidence type="ECO:0000256" key="5">
    <source>
        <dbReference type="ARBA" id="ARBA00023136"/>
    </source>
</evidence>
<feature type="transmembrane region" description="Helical" evidence="7">
    <location>
        <begin position="414"/>
        <end position="435"/>
    </location>
</feature>
<proteinExistence type="inferred from homology"/>
<evidence type="ECO:0000256" key="2">
    <source>
        <dbReference type="ARBA" id="ARBA00009172"/>
    </source>
</evidence>
<evidence type="ECO:0000256" key="6">
    <source>
        <dbReference type="ARBA" id="ARBA00040854"/>
    </source>
</evidence>
<feature type="transmembrane region" description="Helical" evidence="7">
    <location>
        <begin position="447"/>
        <end position="469"/>
    </location>
</feature>
<dbReference type="Gene3D" id="1.20.1250.20">
    <property type="entry name" value="MFS general substrate transporter like domains"/>
    <property type="match status" value="2"/>
</dbReference>
<feature type="transmembrane region" description="Helical" evidence="7">
    <location>
        <begin position="149"/>
        <end position="167"/>
    </location>
</feature>
<dbReference type="Pfam" id="PF05978">
    <property type="entry name" value="UNC-93"/>
    <property type="match status" value="1"/>
</dbReference>
<organism evidence="8 9">
    <name type="scientific">Clavelina lepadiformis</name>
    <name type="common">Light-bulb sea squirt</name>
    <name type="synonym">Ascidia lepadiformis</name>
    <dbReference type="NCBI Taxonomy" id="159417"/>
    <lineage>
        <taxon>Eukaryota</taxon>
        <taxon>Metazoa</taxon>
        <taxon>Chordata</taxon>
        <taxon>Tunicata</taxon>
        <taxon>Ascidiacea</taxon>
        <taxon>Aplousobranchia</taxon>
        <taxon>Clavelinidae</taxon>
        <taxon>Clavelina</taxon>
    </lineage>
</organism>
<comment type="subcellular location">
    <subcellularLocation>
        <location evidence="1">Membrane</location>
        <topology evidence="1">Multi-pass membrane protein</topology>
    </subcellularLocation>
</comment>
<dbReference type="InterPro" id="IPR051951">
    <property type="entry name" value="UNC-93_regulatory"/>
</dbReference>
<feature type="transmembrane region" description="Helical" evidence="7">
    <location>
        <begin position="503"/>
        <end position="520"/>
    </location>
</feature>
<keyword evidence="3 7" id="KW-0812">Transmembrane</keyword>
<feature type="transmembrane region" description="Helical" evidence="7">
    <location>
        <begin position="481"/>
        <end position="497"/>
    </location>
</feature>
<dbReference type="SUPFAM" id="SSF103473">
    <property type="entry name" value="MFS general substrate transporter"/>
    <property type="match status" value="1"/>
</dbReference>
<evidence type="ECO:0000313" key="8">
    <source>
        <dbReference type="EMBL" id="CAK8672177.1"/>
    </source>
</evidence>
<evidence type="ECO:0000256" key="3">
    <source>
        <dbReference type="ARBA" id="ARBA00022692"/>
    </source>
</evidence>
<feature type="transmembrane region" description="Helical" evidence="7">
    <location>
        <begin position="350"/>
        <end position="368"/>
    </location>
</feature>
<dbReference type="InterPro" id="IPR036259">
    <property type="entry name" value="MFS_trans_sf"/>
</dbReference>
<dbReference type="EMBL" id="CAWYQH010000001">
    <property type="protein sequence ID" value="CAK8672177.1"/>
    <property type="molecule type" value="Genomic_DNA"/>
</dbReference>
<dbReference type="PANTHER" id="PTHR19444">
    <property type="entry name" value="UNC-93 RELATED"/>
    <property type="match status" value="1"/>
</dbReference>
<evidence type="ECO:0000256" key="4">
    <source>
        <dbReference type="ARBA" id="ARBA00022989"/>
    </source>
</evidence>
<feature type="transmembrane region" description="Helical" evidence="7">
    <location>
        <begin position="173"/>
        <end position="196"/>
    </location>
</feature>
<gene>
    <name evidence="8" type="ORF">CVLEPA_LOCUS1164</name>
</gene>
<keyword evidence="9" id="KW-1185">Reference proteome</keyword>
<reference evidence="8 9" key="1">
    <citation type="submission" date="2024-02" db="EMBL/GenBank/DDBJ databases">
        <authorList>
            <person name="Daric V."/>
            <person name="Darras S."/>
        </authorList>
    </citation>
    <scope>NUCLEOTIDE SEQUENCE [LARGE SCALE GENOMIC DNA]</scope>
</reference>
<feature type="transmembrane region" description="Helical" evidence="7">
    <location>
        <begin position="88"/>
        <end position="108"/>
    </location>
</feature>
<sequence>MLGTVKRISVQGHDCCKSVVTGGNTMGALEDEAVDAPQIYSEIEELNGYKKSRNSSESSDDDSLDDIEYILRDPQLIRKEKFKLMKNLLLICLAFMCNFTAFGGASTLQSSLNSDQGLGTASLAIIYGALIVSAMFTPTIIIKHLGCRWTICAAIIGYVTYPLANFYPHWGTLVPSSIIVGFSAAPLWSAKCAYLTTAAKRYARLTKETTDTVVNRFFGIFFLFFQFNNIIGQLISSFVLSSADSSKLIFPNCYNETYIESYCGARDCQDDLEEARAMFNVSCDVSSSSGSEVEDWTLYTLMGIYAAVGFTGSAIVAIFVDNISIRQNETRGFFDLLIATFKHMKDRRQILLIVITMYSGFEQAFLTGDFTRSFVTCPLAVNWVGFVLICYGACDSACSFLFGRVEKYTGRLPLFTMAFLINLALIIVFQLWIPYPDAQTLFFLLPAFWGIADAVWQTQLNALYGVLFVTNQEASFANYRLWESLGFVIAFAYQSFICVSAKLWVLLGVLLVGISLYYYVEFTERKKKNSVDRDSDSEKDYEINEAYLDSRKSMSKAHSTKM</sequence>
<evidence type="ECO:0000256" key="7">
    <source>
        <dbReference type="SAM" id="Phobius"/>
    </source>
</evidence>
<keyword evidence="5 7" id="KW-0472">Membrane</keyword>
<keyword evidence="4 7" id="KW-1133">Transmembrane helix</keyword>
<protein>
    <recommendedName>
        <fullName evidence="6">Protein unc-93 homolog A</fullName>
    </recommendedName>
</protein>
<evidence type="ECO:0000313" key="9">
    <source>
        <dbReference type="Proteomes" id="UP001642483"/>
    </source>
</evidence>
<feature type="transmembrane region" description="Helical" evidence="7">
    <location>
        <begin position="296"/>
        <end position="320"/>
    </location>
</feature>
<dbReference type="Proteomes" id="UP001642483">
    <property type="component" value="Unassembled WGS sequence"/>
</dbReference>
<feature type="transmembrane region" description="Helical" evidence="7">
    <location>
        <begin position="380"/>
        <end position="402"/>
    </location>
</feature>
<evidence type="ECO:0000256" key="1">
    <source>
        <dbReference type="ARBA" id="ARBA00004141"/>
    </source>
</evidence>
<comment type="similarity">
    <text evidence="2">Belongs to the unc-93 family.</text>
</comment>
<accession>A0ABP0EXH7</accession>
<dbReference type="InterPro" id="IPR010291">
    <property type="entry name" value="Ion_channel_UNC-93"/>
</dbReference>
<feature type="transmembrane region" description="Helical" evidence="7">
    <location>
        <begin position="120"/>
        <end position="142"/>
    </location>
</feature>